<dbReference type="Proteomes" id="UP001592581">
    <property type="component" value="Unassembled WGS sequence"/>
</dbReference>
<accession>A0ABV6XM89</accession>
<feature type="compositionally biased region" description="Basic and acidic residues" evidence="1">
    <location>
        <begin position="36"/>
        <end position="46"/>
    </location>
</feature>
<evidence type="ECO:0000256" key="2">
    <source>
        <dbReference type="SAM" id="Phobius"/>
    </source>
</evidence>
<dbReference type="RefSeq" id="WP_380564779.1">
    <property type="nucleotide sequence ID" value="NZ_JBEUKS010000004.1"/>
</dbReference>
<evidence type="ECO:0000313" key="3">
    <source>
        <dbReference type="EMBL" id="MFC1439383.1"/>
    </source>
</evidence>
<feature type="compositionally biased region" description="Low complexity" evidence="1">
    <location>
        <begin position="47"/>
        <end position="67"/>
    </location>
</feature>
<reference evidence="3 4" key="1">
    <citation type="submission" date="2024-06" db="EMBL/GenBank/DDBJ databases">
        <authorList>
            <person name="Lee S.D."/>
        </authorList>
    </citation>
    <scope>NUCLEOTIDE SEQUENCE [LARGE SCALE GENOMIC DNA]</scope>
    <source>
        <strain evidence="3 4">N1-10</strain>
    </source>
</reference>
<feature type="compositionally biased region" description="Acidic residues" evidence="1">
    <location>
        <begin position="8"/>
        <end position="22"/>
    </location>
</feature>
<keyword evidence="2" id="KW-0472">Membrane</keyword>
<protein>
    <submittedName>
        <fullName evidence="3">Uncharacterized protein</fullName>
    </submittedName>
</protein>
<evidence type="ECO:0000313" key="4">
    <source>
        <dbReference type="Proteomes" id="UP001592581"/>
    </source>
</evidence>
<dbReference type="EMBL" id="JBEUKS010000004">
    <property type="protein sequence ID" value="MFC1439383.1"/>
    <property type="molecule type" value="Genomic_DNA"/>
</dbReference>
<keyword evidence="4" id="KW-1185">Reference proteome</keyword>
<sequence length="330" mass="34055">MPKAEPELAPEAEAQAEPEAEPGPELAPEAEAQAEPEPKPEAKTVPEAEPAAAVATAPAAAADAVAEPAPTVAPEAVAPEAVAPEAVAPPAARKPRRRGKTALIMAVAVVLGVLGGAGVGYAVQQHRAPTPLPPLSVAQPSYPAAHSTAAALTAAQDDMVRTDGDLTKLLVPVPKGAKKNADESGDNGWLALDGLAETYTKPGVEFTWQLDHGFRRAAVVAWDQGGVNYQVNLIQFQHTAEASTAQFLVDQSDYLVTDAGGAKYRTAVPGTVNGAVFAGHKQLHDDGGTYYRGGGLAVHGDIVVAVWVDSSHPIDGKALMAVVQDQLERL</sequence>
<comment type="caution">
    <text evidence="3">The sequence shown here is derived from an EMBL/GenBank/DDBJ whole genome shotgun (WGS) entry which is preliminary data.</text>
</comment>
<keyword evidence="2" id="KW-0812">Transmembrane</keyword>
<name>A0ABV6XM89_9ACTN</name>
<feature type="transmembrane region" description="Helical" evidence="2">
    <location>
        <begin position="102"/>
        <end position="123"/>
    </location>
</feature>
<organism evidence="3 4">
    <name type="scientific">Streptacidiphilus jeojiensis</name>
    <dbReference type="NCBI Taxonomy" id="3229225"/>
    <lineage>
        <taxon>Bacteria</taxon>
        <taxon>Bacillati</taxon>
        <taxon>Actinomycetota</taxon>
        <taxon>Actinomycetes</taxon>
        <taxon>Kitasatosporales</taxon>
        <taxon>Streptomycetaceae</taxon>
        <taxon>Streptacidiphilus</taxon>
    </lineage>
</organism>
<feature type="region of interest" description="Disordered" evidence="1">
    <location>
        <begin position="1"/>
        <end position="67"/>
    </location>
</feature>
<proteinExistence type="predicted"/>
<feature type="compositionally biased region" description="Low complexity" evidence="1">
    <location>
        <begin position="23"/>
        <end position="35"/>
    </location>
</feature>
<evidence type="ECO:0000256" key="1">
    <source>
        <dbReference type="SAM" id="MobiDB-lite"/>
    </source>
</evidence>
<gene>
    <name evidence="3" type="ORF">ABUW04_14060</name>
</gene>
<keyword evidence="2" id="KW-1133">Transmembrane helix</keyword>